<dbReference type="Pfam" id="PF07715">
    <property type="entry name" value="Plug"/>
    <property type="match status" value="1"/>
</dbReference>
<dbReference type="GO" id="GO:0038023">
    <property type="term" value="F:signaling receptor activity"/>
    <property type="evidence" value="ECO:0007669"/>
    <property type="project" value="InterPro"/>
</dbReference>
<keyword evidence="3 14" id="KW-0813">Transport</keyword>
<dbReference type="GO" id="GO:0015891">
    <property type="term" value="P:siderophore transport"/>
    <property type="evidence" value="ECO:0007669"/>
    <property type="project" value="InterPro"/>
</dbReference>
<keyword evidence="8" id="KW-0408">Iron</keyword>
<evidence type="ECO:0000256" key="12">
    <source>
        <dbReference type="ARBA" id="ARBA00023170"/>
    </source>
</evidence>
<dbReference type="PROSITE" id="PS52016">
    <property type="entry name" value="TONB_DEPENDENT_REC_3"/>
    <property type="match status" value="1"/>
</dbReference>
<evidence type="ECO:0000256" key="1">
    <source>
        <dbReference type="ARBA" id="ARBA00004571"/>
    </source>
</evidence>
<evidence type="ECO:0000256" key="5">
    <source>
        <dbReference type="ARBA" id="ARBA00022496"/>
    </source>
</evidence>
<protein>
    <submittedName>
        <fullName evidence="18">TonB-dependent siderophore receptor</fullName>
    </submittedName>
</protein>
<keyword evidence="6 14" id="KW-0812">Transmembrane</keyword>
<evidence type="ECO:0000256" key="3">
    <source>
        <dbReference type="ARBA" id="ARBA00022448"/>
    </source>
</evidence>
<evidence type="ECO:0000313" key="19">
    <source>
        <dbReference type="Proteomes" id="UP000292639"/>
    </source>
</evidence>
<dbReference type="InterPro" id="IPR000531">
    <property type="entry name" value="Beta-barrel_TonB"/>
</dbReference>
<dbReference type="Gene3D" id="2.40.170.20">
    <property type="entry name" value="TonB-dependent receptor, beta-barrel domain"/>
    <property type="match status" value="1"/>
</dbReference>
<comment type="similarity">
    <text evidence="2 14 15">Belongs to the TonB-dependent receptor family.</text>
</comment>
<keyword evidence="10 15" id="KW-0798">TonB box</keyword>
<dbReference type="Gene3D" id="2.170.130.10">
    <property type="entry name" value="TonB-dependent receptor, plug domain"/>
    <property type="match status" value="1"/>
</dbReference>
<evidence type="ECO:0000256" key="2">
    <source>
        <dbReference type="ARBA" id="ARBA00009810"/>
    </source>
</evidence>
<dbReference type="PANTHER" id="PTHR32552">
    <property type="entry name" value="FERRICHROME IRON RECEPTOR-RELATED"/>
    <property type="match status" value="1"/>
</dbReference>
<evidence type="ECO:0000259" key="17">
    <source>
        <dbReference type="Pfam" id="PF07715"/>
    </source>
</evidence>
<feature type="domain" description="TonB-dependent receptor-like beta-barrel" evidence="16">
    <location>
        <begin position="241"/>
        <end position="678"/>
    </location>
</feature>
<feature type="domain" description="TonB-dependent receptor plug" evidence="17">
    <location>
        <begin position="70"/>
        <end position="165"/>
    </location>
</feature>
<reference evidence="18 19" key="1">
    <citation type="submission" date="2018-06" db="EMBL/GenBank/DDBJ databases">
        <title>Three novel Pseudomonas species isolated from symptomatic oak.</title>
        <authorList>
            <person name="Bueno-Gonzalez V."/>
            <person name="Brady C."/>
        </authorList>
    </citation>
    <scope>NUCLEOTIDE SEQUENCE [LARGE SCALE GENOMIC DNA]</scope>
    <source>
        <strain evidence="18 19">P17C</strain>
    </source>
</reference>
<accession>A0A4V6MXA6</accession>
<dbReference type="SUPFAM" id="SSF56935">
    <property type="entry name" value="Porins"/>
    <property type="match status" value="1"/>
</dbReference>
<evidence type="ECO:0000256" key="14">
    <source>
        <dbReference type="PROSITE-ProRule" id="PRU01360"/>
    </source>
</evidence>
<evidence type="ECO:0000256" key="7">
    <source>
        <dbReference type="ARBA" id="ARBA00022729"/>
    </source>
</evidence>
<dbReference type="FunFam" id="2.170.130.10:FF:000001">
    <property type="entry name" value="Catecholate siderophore TonB-dependent receptor"/>
    <property type="match status" value="1"/>
</dbReference>
<comment type="caution">
    <text evidence="18">The sequence shown here is derived from an EMBL/GenBank/DDBJ whole genome shotgun (WGS) entry which is preliminary data.</text>
</comment>
<keyword evidence="13 14" id="KW-0998">Cell outer membrane</keyword>
<dbReference type="InterPro" id="IPR036942">
    <property type="entry name" value="Beta-barrel_TonB_sf"/>
</dbReference>
<dbReference type="GO" id="GO:0015344">
    <property type="term" value="F:siderophore uptake transmembrane transporter activity"/>
    <property type="evidence" value="ECO:0007669"/>
    <property type="project" value="TreeGrafter"/>
</dbReference>
<organism evidence="18 19">
    <name type="scientific">Stutzerimonas kirkiae</name>
    <dbReference type="NCBI Taxonomy" id="2211392"/>
    <lineage>
        <taxon>Bacteria</taxon>
        <taxon>Pseudomonadati</taxon>
        <taxon>Pseudomonadota</taxon>
        <taxon>Gammaproteobacteria</taxon>
        <taxon>Pseudomonadales</taxon>
        <taxon>Pseudomonadaceae</taxon>
        <taxon>Stutzerimonas</taxon>
    </lineage>
</organism>
<dbReference type="GO" id="GO:0009279">
    <property type="term" value="C:cell outer membrane"/>
    <property type="evidence" value="ECO:0007669"/>
    <property type="project" value="UniProtKB-SubCell"/>
</dbReference>
<dbReference type="RefSeq" id="WP_131184427.1">
    <property type="nucleotide sequence ID" value="NZ_QJUO01000013.1"/>
</dbReference>
<evidence type="ECO:0000256" key="11">
    <source>
        <dbReference type="ARBA" id="ARBA00023136"/>
    </source>
</evidence>
<keyword evidence="9" id="KW-0406">Ion transport</keyword>
<evidence type="ECO:0000256" key="10">
    <source>
        <dbReference type="ARBA" id="ARBA00023077"/>
    </source>
</evidence>
<keyword evidence="7" id="KW-0732">Signal</keyword>
<dbReference type="InterPro" id="IPR037066">
    <property type="entry name" value="Plug_dom_sf"/>
</dbReference>
<evidence type="ECO:0000256" key="13">
    <source>
        <dbReference type="ARBA" id="ARBA00023237"/>
    </source>
</evidence>
<dbReference type="PANTHER" id="PTHR32552:SF68">
    <property type="entry name" value="FERRICHROME OUTER MEMBRANE TRANSPORTER_PHAGE RECEPTOR"/>
    <property type="match status" value="1"/>
</dbReference>
<evidence type="ECO:0000256" key="9">
    <source>
        <dbReference type="ARBA" id="ARBA00023065"/>
    </source>
</evidence>
<dbReference type="EMBL" id="QJUP01000016">
    <property type="protein sequence ID" value="TBU95522.1"/>
    <property type="molecule type" value="Genomic_DNA"/>
</dbReference>
<evidence type="ECO:0000259" key="16">
    <source>
        <dbReference type="Pfam" id="PF00593"/>
    </source>
</evidence>
<keyword evidence="19" id="KW-1185">Reference proteome</keyword>
<name>A0A4V6MXA6_9GAMM</name>
<dbReference type="InterPro" id="IPR012910">
    <property type="entry name" value="Plug_dom"/>
</dbReference>
<dbReference type="Pfam" id="PF00593">
    <property type="entry name" value="TonB_dep_Rec_b-barrel"/>
    <property type="match status" value="1"/>
</dbReference>
<evidence type="ECO:0000313" key="18">
    <source>
        <dbReference type="EMBL" id="TBU95522.1"/>
    </source>
</evidence>
<evidence type="ECO:0000256" key="6">
    <source>
        <dbReference type="ARBA" id="ARBA00022692"/>
    </source>
</evidence>
<keyword evidence="12 18" id="KW-0675">Receptor</keyword>
<dbReference type="Proteomes" id="UP000292639">
    <property type="component" value="Unassembled WGS sequence"/>
</dbReference>
<proteinExistence type="inferred from homology"/>
<evidence type="ECO:0000256" key="15">
    <source>
        <dbReference type="RuleBase" id="RU003357"/>
    </source>
</evidence>
<evidence type="ECO:0000256" key="4">
    <source>
        <dbReference type="ARBA" id="ARBA00022452"/>
    </source>
</evidence>
<gene>
    <name evidence="18" type="ORF">DNJ96_12270</name>
</gene>
<dbReference type="NCBIfam" id="TIGR01783">
    <property type="entry name" value="TonB-siderophor"/>
    <property type="match status" value="1"/>
</dbReference>
<dbReference type="InterPro" id="IPR039426">
    <property type="entry name" value="TonB-dep_rcpt-like"/>
</dbReference>
<comment type="subcellular location">
    <subcellularLocation>
        <location evidence="1 14">Cell outer membrane</location>
        <topology evidence="1 14">Multi-pass membrane protein</topology>
    </subcellularLocation>
</comment>
<evidence type="ECO:0000256" key="8">
    <source>
        <dbReference type="ARBA" id="ARBA00023004"/>
    </source>
</evidence>
<sequence>MSGIEVEAQRNEWYGIMLLATALAGVPGGVLAEQVASGTTQLGAIRVADKAEGDYVAASSSSATKTDTPVKETAASISIVTAARMEEQAVKSIPEALRYTAGVVSEYRGASNAGDEAIVRGFGYVPRFVDGLSVGSGTIEPWLLESVAVLKGPASLLYGQSNPGGLIDMTTKAAYGQEINRFGLATGSGSRAESRFDFARNLEGTDLSWRVVGLASRADTQEDGLKSRRLAIAPSLLWAPSEATSLTVSARYQREPDAGYRNFRERLGTETSTRYGRIPSDFLVGDPAHERSASTSLSLGYSFEHAFSPDLIFRQKARISNVESTRDTLVWGSLAADQRTISRTASDSESENDQALIDNQLETRFGFAGFEHVLLGGFDVQYTRATSLSWRGRANPIDWLAPVYGNVVLTGYGQSGDSLSRTRQQGVYLQDQLTHGRWHLVAGLRYDRASNESLNYLAGTRSPDIDNEAVTGRIGALYAFDNGFAPYISYSTSFEPVTQAPQAGEGTFDPTEGEQLEVGVKWSRPDDSLMVTASVYDLRQTNVLKSIDGTTPTAYEQVGEIKSRGFELEAQGRISRNLSLIGAYSYNDSKISESNKPAEVGMKNDRVPRHQASLWGKYLFDNGLDIALGARHTGTSWARNNAFSVSRYTLLDLALGYECGKLDPRCAGLRGQVNVSNLTDKFYAASCSGAYACFVGNERVITASLDYQW</sequence>
<dbReference type="InterPro" id="IPR010105">
    <property type="entry name" value="TonB_sidphr_rcpt"/>
</dbReference>
<dbReference type="AlphaFoldDB" id="A0A4V6MXA6"/>
<dbReference type="CDD" id="cd01347">
    <property type="entry name" value="ligand_gated_channel"/>
    <property type="match status" value="1"/>
</dbReference>
<keyword evidence="11 14" id="KW-0472">Membrane</keyword>
<keyword evidence="5" id="KW-0410">Iron transport</keyword>
<keyword evidence="4 14" id="KW-1134">Transmembrane beta strand</keyword>